<dbReference type="InterPro" id="IPR017853">
    <property type="entry name" value="GH"/>
</dbReference>
<dbReference type="EMBL" id="NXIB02000050">
    <property type="protein sequence ID" value="PHX55515.1"/>
    <property type="molecule type" value="Genomic_DNA"/>
</dbReference>
<dbReference type="Proteomes" id="UP000226442">
    <property type="component" value="Unassembled WGS sequence"/>
</dbReference>
<evidence type="ECO:0000256" key="1">
    <source>
        <dbReference type="ARBA" id="ARBA00022801"/>
    </source>
</evidence>
<dbReference type="InterPro" id="IPR054174">
    <property type="entry name" value="Alpha-amylase-like_C"/>
</dbReference>
<evidence type="ECO:0000313" key="5">
    <source>
        <dbReference type="Proteomes" id="UP000226442"/>
    </source>
</evidence>
<dbReference type="PANTHER" id="PTHR10357:SF210">
    <property type="entry name" value="MALTODEXTRIN GLUCOSIDASE"/>
    <property type="match status" value="1"/>
</dbReference>
<keyword evidence="1" id="KW-0378">Hydrolase</keyword>
<dbReference type="Gene3D" id="2.60.40.1180">
    <property type="entry name" value="Golgi alpha-mannosidase II"/>
    <property type="match status" value="1"/>
</dbReference>
<dbReference type="PANTHER" id="PTHR10357">
    <property type="entry name" value="ALPHA-AMYLASE FAMILY MEMBER"/>
    <property type="match status" value="1"/>
</dbReference>
<dbReference type="SUPFAM" id="SSF51445">
    <property type="entry name" value="(Trans)glycosidases"/>
    <property type="match status" value="1"/>
</dbReference>
<reference evidence="4" key="1">
    <citation type="submission" date="2017-10" db="EMBL/GenBank/DDBJ databases">
        <title>Draft genome sequence of the planktic cyanobacteria Tychonema bourrellyi isolated from alpine lentic freshwater.</title>
        <authorList>
            <person name="Tett A."/>
            <person name="Armanini F."/>
            <person name="Asnicar F."/>
            <person name="Boscaini A."/>
            <person name="Pasolli E."/>
            <person name="Zolfo M."/>
            <person name="Donati C."/>
            <person name="Salmaso N."/>
            <person name="Segata N."/>
        </authorList>
    </citation>
    <scope>NUCLEOTIDE SEQUENCE</scope>
    <source>
        <strain evidence="4">FEM_GT703</strain>
    </source>
</reference>
<sequence>MQIQTPDWVKHAVFYQIFPDRFAKSKQPRKRLLQNFMWEEWHEIPTLQGYKGGDLWGVMEQLDYLQDLGINAIYFTPIFQSACNHRYHTHDYYQVDPMLGGNLAFKELLDAAHDRNIKIVLDGVFNHASRGFFFFHDILENGPNSPWLDWFKIEGWPLSAYDGNLPANYAGWDGNRALPVFNHDNPEVREYIMEIAEYWIKFGIDGWRLDVPFEIKTPGFWQEFRERVKAINPEAYIVGEVWHDAREWLDGTQFDGVMNYLFAAETIAFAAGDRVDKSQLEGRSYYPYPPLFAKEYGENIQELLALYPWPIQLTQLNLLASHDTARLLSIAGGDKKSVELATLLLLTYPGAPSIYYGDEVGLPGALDPDSRRGFPLEAHWEIDVFDYHKQLIGLRQKYCALRTGGYEILFAEGTVYVFARILGDEEIVVAVNVGTESANISFEVPVTERSRSVKSPHGKLLFGKGKFVWKGEGETRHLELMLPARSGLIIGPAN</sequence>
<dbReference type="GO" id="GO:0005975">
    <property type="term" value="P:carbohydrate metabolic process"/>
    <property type="evidence" value="ECO:0007669"/>
    <property type="project" value="InterPro"/>
</dbReference>
<dbReference type="RefSeq" id="WP_096828181.1">
    <property type="nucleotide sequence ID" value="NZ_NXIB02000050.1"/>
</dbReference>
<dbReference type="SMART" id="SM00642">
    <property type="entry name" value="Aamy"/>
    <property type="match status" value="1"/>
</dbReference>
<accession>A0A2G4F190</accession>
<protein>
    <submittedName>
        <fullName evidence="4">Alpha-amylase</fullName>
    </submittedName>
</protein>
<keyword evidence="5" id="KW-1185">Reference proteome</keyword>
<proteinExistence type="predicted"/>
<evidence type="ECO:0000313" key="4">
    <source>
        <dbReference type="EMBL" id="PHX55515.1"/>
    </source>
</evidence>
<dbReference type="InterPro" id="IPR013780">
    <property type="entry name" value="Glyco_hydro_b"/>
</dbReference>
<comment type="caution">
    <text evidence="4">The sequence shown here is derived from an EMBL/GenBank/DDBJ whole genome shotgun (WGS) entry which is preliminary data.</text>
</comment>
<dbReference type="AlphaFoldDB" id="A0A2G4F190"/>
<keyword evidence="2" id="KW-0326">Glycosidase</keyword>
<gene>
    <name evidence="4" type="ORF">CP500_010435</name>
</gene>
<name>A0A2G4F190_9CYAN</name>
<dbReference type="Pfam" id="PF00128">
    <property type="entry name" value="Alpha-amylase"/>
    <property type="match status" value="1"/>
</dbReference>
<organism evidence="4 5">
    <name type="scientific">Tychonema bourrellyi FEM_GT703</name>
    <dbReference type="NCBI Taxonomy" id="2040638"/>
    <lineage>
        <taxon>Bacteria</taxon>
        <taxon>Bacillati</taxon>
        <taxon>Cyanobacteriota</taxon>
        <taxon>Cyanophyceae</taxon>
        <taxon>Oscillatoriophycideae</taxon>
        <taxon>Oscillatoriales</taxon>
        <taxon>Microcoleaceae</taxon>
        <taxon>Tychonema</taxon>
    </lineage>
</organism>
<evidence type="ECO:0000256" key="2">
    <source>
        <dbReference type="ARBA" id="ARBA00023295"/>
    </source>
</evidence>
<dbReference type="OrthoDB" id="9805159at2"/>
<dbReference type="Gene3D" id="3.20.20.80">
    <property type="entry name" value="Glycosidases"/>
    <property type="match status" value="1"/>
</dbReference>
<dbReference type="CDD" id="cd11338">
    <property type="entry name" value="AmyAc_CMD"/>
    <property type="match status" value="1"/>
</dbReference>
<feature type="domain" description="Glycosyl hydrolase family 13 catalytic" evidence="3">
    <location>
        <begin position="16"/>
        <end position="395"/>
    </location>
</feature>
<dbReference type="Pfam" id="PF22026">
    <property type="entry name" value="Alpha-amylase_C_2"/>
    <property type="match status" value="1"/>
</dbReference>
<evidence type="ECO:0000259" key="3">
    <source>
        <dbReference type="SMART" id="SM00642"/>
    </source>
</evidence>
<dbReference type="SUPFAM" id="SSF51011">
    <property type="entry name" value="Glycosyl hydrolase domain"/>
    <property type="match status" value="1"/>
</dbReference>
<dbReference type="InterPro" id="IPR006047">
    <property type="entry name" value="GH13_cat_dom"/>
</dbReference>
<dbReference type="GO" id="GO:0016798">
    <property type="term" value="F:hydrolase activity, acting on glycosyl bonds"/>
    <property type="evidence" value="ECO:0007669"/>
    <property type="project" value="UniProtKB-KW"/>
</dbReference>